<accession>A0A927GL12</accession>
<dbReference type="RefSeq" id="WP_191006527.1">
    <property type="nucleotide sequence ID" value="NZ_JACXAD010000022.1"/>
</dbReference>
<dbReference type="Proteomes" id="UP000612233">
    <property type="component" value="Unassembled WGS sequence"/>
</dbReference>
<reference evidence="1" key="1">
    <citation type="submission" date="2020-09" db="EMBL/GenBank/DDBJ databases">
        <authorList>
            <person name="Kim M.K."/>
        </authorList>
    </citation>
    <scope>NUCLEOTIDE SEQUENCE</scope>
    <source>
        <strain evidence="1">BT664</strain>
    </source>
</reference>
<comment type="caution">
    <text evidence="1">The sequence shown here is derived from an EMBL/GenBank/DDBJ whole genome shotgun (WGS) entry which is preliminary data.</text>
</comment>
<name>A0A927GL12_9BACT</name>
<evidence type="ECO:0000313" key="2">
    <source>
        <dbReference type="Proteomes" id="UP000612233"/>
    </source>
</evidence>
<sequence>MNHDLQNHISNELLNTIRRAALKKAESIETPADILDVDVIHQWPTFSFGVSPIAMTESHHTVRLIKGPNGWEAGDVFTILNK</sequence>
<proteinExistence type="predicted"/>
<dbReference type="EMBL" id="JACXAD010000022">
    <property type="protein sequence ID" value="MBD2769719.1"/>
    <property type="molecule type" value="Genomic_DNA"/>
</dbReference>
<organism evidence="1 2">
    <name type="scientific">Hymenobacter montanus</name>
    <dbReference type="NCBI Taxonomy" id="2771359"/>
    <lineage>
        <taxon>Bacteria</taxon>
        <taxon>Pseudomonadati</taxon>
        <taxon>Bacteroidota</taxon>
        <taxon>Cytophagia</taxon>
        <taxon>Cytophagales</taxon>
        <taxon>Hymenobacteraceae</taxon>
        <taxon>Hymenobacter</taxon>
    </lineage>
</organism>
<gene>
    <name evidence="1" type="ORF">IC235_17655</name>
</gene>
<evidence type="ECO:0000313" key="1">
    <source>
        <dbReference type="EMBL" id="MBD2769719.1"/>
    </source>
</evidence>
<dbReference type="AlphaFoldDB" id="A0A927GL12"/>
<protein>
    <submittedName>
        <fullName evidence="1">Uncharacterized protein</fullName>
    </submittedName>
</protein>
<keyword evidence="2" id="KW-1185">Reference proteome</keyword>